<dbReference type="Gene3D" id="3.40.50.1820">
    <property type="entry name" value="alpha/beta hydrolase"/>
    <property type="match status" value="1"/>
</dbReference>
<dbReference type="InterPro" id="IPR029058">
    <property type="entry name" value="AB_hydrolase_fold"/>
</dbReference>
<gene>
    <name evidence="2" type="primary">menH_33</name>
    <name evidence="2" type="ORF">SDC9_112312</name>
</gene>
<dbReference type="GO" id="GO:0070205">
    <property type="term" value="F:2-succinyl-6-hydroxy-2,4-cyclohexadiene-1-carboxylate synthase activity"/>
    <property type="evidence" value="ECO:0007669"/>
    <property type="project" value="UniProtKB-EC"/>
</dbReference>
<feature type="domain" description="AB hydrolase-1" evidence="1">
    <location>
        <begin position="65"/>
        <end position="181"/>
    </location>
</feature>
<evidence type="ECO:0000259" key="1">
    <source>
        <dbReference type="Pfam" id="PF00561"/>
    </source>
</evidence>
<keyword evidence="2" id="KW-0456">Lyase</keyword>
<dbReference type="EMBL" id="VSSQ01020503">
    <property type="protein sequence ID" value="MPM65416.1"/>
    <property type="molecule type" value="Genomic_DNA"/>
</dbReference>
<dbReference type="EC" id="4.2.99.20" evidence="2"/>
<comment type="caution">
    <text evidence="2">The sequence shown here is derived from an EMBL/GenBank/DDBJ whole genome shotgun (WGS) entry which is preliminary data.</text>
</comment>
<dbReference type="PRINTS" id="PR00111">
    <property type="entry name" value="ABHYDROLASE"/>
</dbReference>
<dbReference type="PANTHER" id="PTHR43798">
    <property type="entry name" value="MONOACYLGLYCEROL LIPASE"/>
    <property type="match status" value="1"/>
</dbReference>
<sequence>MRVAISTAAAVTLAAGGAFGWYAWNNTSYARRDAARAHAAGYVRRSHTLSSGINLAYAEGPDNGPPVLLLHAQTSAWQTYNRVLPGLARDFHVFAIDLPGHGASSRTPAGYDVHTLTAEVAEFARQVIGQPAIVSGHSSGGLIAAQLAAEFPELVQTVLFEDPPFFSTDPDRAPRTFNYVDLGTPAHEFVHQDVEHDFTNWYLEHNAWIGYFGRSRDRIVSYAKNYRRSHPDRALNLWFAPPRTNEVFAHLNQFDPAFADAFYTFSWQRGFDQAATLSRVHQPAILVHANWRITEAGILEGAMTDEDASRASALMRDCHLERVATGHGFHVEKPAAFVDLMQRLAART</sequence>
<dbReference type="InterPro" id="IPR000073">
    <property type="entry name" value="AB_hydrolase_1"/>
</dbReference>
<dbReference type="AlphaFoldDB" id="A0A645BJM0"/>
<dbReference type="GO" id="GO:0016020">
    <property type="term" value="C:membrane"/>
    <property type="evidence" value="ECO:0007669"/>
    <property type="project" value="TreeGrafter"/>
</dbReference>
<proteinExistence type="predicted"/>
<evidence type="ECO:0000313" key="2">
    <source>
        <dbReference type="EMBL" id="MPM65416.1"/>
    </source>
</evidence>
<organism evidence="2">
    <name type="scientific">bioreactor metagenome</name>
    <dbReference type="NCBI Taxonomy" id="1076179"/>
    <lineage>
        <taxon>unclassified sequences</taxon>
        <taxon>metagenomes</taxon>
        <taxon>ecological metagenomes</taxon>
    </lineage>
</organism>
<name>A0A645BJM0_9ZZZZ</name>
<dbReference type="PANTHER" id="PTHR43798:SF33">
    <property type="entry name" value="HYDROLASE, PUTATIVE (AFU_ORTHOLOGUE AFUA_2G14860)-RELATED"/>
    <property type="match status" value="1"/>
</dbReference>
<accession>A0A645BJM0</accession>
<protein>
    <submittedName>
        <fullName evidence="2">2-succinyl-6-hydroxy-2, 4-cyclohexadiene-1-carboxylate synthase</fullName>
        <ecNumber evidence="2">4.2.99.20</ecNumber>
    </submittedName>
</protein>
<dbReference type="InterPro" id="IPR050266">
    <property type="entry name" value="AB_hydrolase_sf"/>
</dbReference>
<dbReference type="SUPFAM" id="SSF53474">
    <property type="entry name" value="alpha/beta-Hydrolases"/>
    <property type="match status" value="1"/>
</dbReference>
<reference evidence="2" key="1">
    <citation type="submission" date="2019-08" db="EMBL/GenBank/DDBJ databases">
        <authorList>
            <person name="Kucharzyk K."/>
            <person name="Murdoch R.W."/>
            <person name="Higgins S."/>
            <person name="Loffler F."/>
        </authorList>
    </citation>
    <scope>NUCLEOTIDE SEQUENCE</scope>
</reference>
<dbReference type="Pfam" id="PF00561">
    <property type="entry name" value="Abhydrolase_1"/>
    <property type="match status" value="1"/>
</dbReference>